<reference evidence="1 2" key="1">
    <citation type="submission" date="2019-10" db="EMBL/GenBank/DDBJ databases">
        <title>Assembly and Annotation for the nematode Trichostrongylus colubriformis.</title>
        <authorList>
            <person name="Martin J."/>
        </authorList>
    </citation>
    <scope>NUCLEOTIDE SEQUENCE [LARGE SCALE GENOMIC DNA]</scope>
    <source>
        <strain evidence="1">G859</strain>
        <tissue evidence="1">Whole worm</tissue>
    </source>
</reference>
<dbReference type="AlphaFoldDB" id="A0AAN8FM40"/>
<comment type="caution">
    <text evidence="1">The sequence shown here is derived from an EMBL/GenBank/DDBJ whole genome shotgun (WGS) entry which is preliminary data.</text>
</comment>
<evidence type="ECO:0000313" key="2">
    <source>
        <dbReference type="Proteomes" id="UP001331761"/>
    </source>
</evidence>
<dbReference type="EMBL" id="WIXE01004824">
    <property type="protein sequence ID" value="KAK5982701.1"/>
    <property type="molecule type" value="Genomic_DNA"/>
</dbReference>
<name>A0AAN8FM40_TRICO</name>
<dbReference type="Proteomes" id="UP001331761">
    <property type="component" value="Unassembled WGS sequence"/>
</dbReference>
<organism evidence="1 2">
    <name type="scientific">Trichostrongylus colubriformis</name>
    <name type="common">Black scour worm</name>
    <dbReference type="NCBI Taxonomy" id="6319"/>
    <lineage>
        <taxon>Eukaryota</taxon>
        <taxon>Metazoa</taxon>
        <taxon>Ecdysozoa</taxon>
        <taxon>Nematoda</taxon>
        <taxon>Chromadorea</taxon>
        <taxon>Rhabditida</taxon>
        <taxon>Rhabditina</taxon>
        <taxon>Rhabditomorpha</taxon>
        <taxon>Strongyloidea</taxon>
        <taxon>Trichostrongylidae</taxon>
        <taxon>Trichostrongylus</taxon>
    </lineage>
</organism>
<evidence type="ECO:0000313" key="1">
    <source>
        <dbReference type="EMBL" id="KAK5982701.1"/>
    </source>
</evidence>
<sequence length="81" mass="8863">MTALLFAIIVRGCANVRDDEKMKELISTAGGRLDLRIILDSEKAAIKAATKCFPSASVKGCELIRPRLGIEKEMRLGCAQR</sequence>
<gene>
    <name evidence="1" type="ORF">GCK32_013988</name>
</gene>
<protein>
    <submittedName>
        <fullName evidence="1">Uncharacterized protein</fullName>
    </submittedName>
</protein>
<proteinExistence type="predicted"/>
<accession>A0AAN8FM40</accession>
<keyword evidence="2" id="KW-1185">Reference proteome</keyword>